<organism evidence="2">
    <name type="scientific">Human parv4 G3</name>
    <name type="common">NG-OR</name>
    <dbReference type="NCBI Taxonomy" id="1511921"/>
    <lineage>
        <taxon>Viruses</taxon>
        <taxon>Monodnaviria</taxon>
        <taxon>Shotokuvirae</taxon>
        <taxon>Cossaviricota</taxon>
        <taxon>Quintoviricetes</taxon>
        <taxon>Piccovirales</taxon>
        <taxon>Parvoviridae</taxon>
        <taxon>Parvovirinae</taxon>
        <taxon>Tetraparvovirus</taxon>
        <taxon>Tetraparvovirus primate1</taxon>
    </lineage>
</organism>
<protein>
    <submittedName>
        <fullName evidence="2">ARF1</fullName>
    </submittedName>
</protein>
<keyword evidence="1" id="KW-1133">Transmembrane helix</keyword>
<proteinExistence type="predicted"/>
<dbReference type="EMBL" id="EU874248">
    <property type="protein sequence ID" value="ACF94534.1"/>
    <property type="molecule type" value="Genomic_DNA"/>
</dbReference>
<accession>B5AU28</accession>
<reference evidence="2" key="1">
    <citation type="journal article" date="2008" name="J. Gen. Virol.">
        <title>A third genotype of the human parvovirus PARV4 in sub-Saharan Africa.</title>
        <authorList>
            <person name="Simmonds P."/>
            <person name="Douglas J."/>
            <person name="Bestetti G."/>
            <person name="Longhi E."/>
            <person name="Antinori S."/>
            <person name="Parravicini C."/>
            <person name="Corbellino M."/>
        </authorList>
    </citation>
    <scope>NUCLEOTIDE SEQUENCE</scope>
    <source>
        <strain evidence="2">NG-OR</strain>
    </source>
</reference>
<keyword evidence="1" id="KW-0472">Membrane</keyword>
<keyword evidence="1" id="KW-0812">Transmembrane</keyword>
<sequence length="67" mass="7488">MSESTLLVTAAMKELIPLLNQTLSGLPEAGLLSPGIIMLVLVILWIVVPLRDQWMRQQNIMMNGTQR</sequence>
<evidence type="ECO:0000313" key="2">
    <source>
        <dbReference type="EMBL" id="ACF94534.1"/>
    </source>
</evidence>
<feature type="transmembrane region" description="Helical" evidence="1">
    <location>
        <begin position="29"/>
        <end position="48"/>
    </location>
</feature>
<evidence type="ECO:0000256" key="1">
    <source>
        <dbReference type="SAM" id="Phobius"/>
    </source>
</evidence>
<name>B5AU28_9VIRU</name>